<evidence type="ECO:0000256" key="4">
    <source>
        <dbReference type="SAM" id="MobiDB-lite"/>
    </source>
</evidence>
<proteinExistence type="predicted"/>
<keyword evidence="7" id="KW-1185">Reference proteome</keyword>
<accession>A0ABX6FZ63</accession>
<dbReference type="SUPFAM" id="SSF51306">
    <property type="entry name" value="LexA/Signal peptidase"/>
    <property type="match status" value="1"/>
</dbReference>
<dbReference type="PROSITE" id="PS50943">
    <property type="entry name" value="HTH_CROC1"/>
    <property type="match status" value="1"/>
</dbReference>
<dbReference type="InterPro" id="IPR039418">
    <property type="entry name" value="LexA-like"/>
</dbReference>
<dbReference type="PANTHER" id="PTHR40661">
    <property type="match status" value="1"/>
</dbReference>
<keyword evidence="1" id="KW-0805">Transcription regulation</keyword>
<dbReference type="CDD" id="cd06529">
    <property type="entry name" value="S24_LexA-like"/>
    <property type="match status" value="1"/>
</dbReference>
<reference evidence="6 7" key="1">
    <citation type="submission" date="2019-12" db="EMBL/GenBank/DDBJ databases">
        <title>Draft Genome Sequences of Six Type Strains of the Genus Massilia.</title>
        <authorList>
            <person name="Miess H."/>
            <person name="Frediansyah A."/>
            <person name="Goeker M."/>
            <person name="Gross H."/>
        </authorList>
    </citation>
    <scope>NUCLEOTIDE SEQUENCE [LARGE SCALE GENOMIC DNA]</scope>
    <source>
        <strain evidence="6 7">DSM 26639</strain>
    </source>
</reference>
<sequence>METMATRLSRLLQQKNGGNQSEMARYVGVSPQAVQKWVSGVSEPKGKNLQRAAEFLGVEPGFLLYGSESKADNGALSRPESPSNRQGYYPEKRQGDRQQPEVHSLITAFDPDDGLAEDMVLVPESRIEFAGGDGRINYELVEDQEPATYRRSWFQKYGLNPDHVRRFRVTGDSMEPLLFPRDTILVNLDETQVVDGRLYAIRYGEQLRVKYLSRRLDGTLILRSVNPLYKDEEVPPEVVEEHITVIGRVRDRSGTGGL</sequence>
<name>A0ABX6FZ63_9BURK</name>
<dbReference type="Proteomes" id="UP000437862">
    <property type="component" value="Chromosome"/>
</dbReference>
<feature type="compositionally biased region" description="Basic and acidic residues" evidence="4">
    <location>
        <begin position="90"/>
        <end position="100"/>
    </location>
</feature>
<dbReference type="InterPro" id="IPR036286">
    <property type="entry name" value="LexA/Signal_pep-like_sf"/>
</dbReference>
<gene>
    <name evidence="6" type="ORF">GO485_29110</name>
</gene>
<evidence type="ECO:0000259" key="5">
    <source>
        <dbReference type="PROSITE" id="PS50943"/>
    </source>
</evidence>
<keyword evidence="3" id="KW-0804">Transcription</keyword>
<keyword evidence="2" id="KW-0238">DNA-binding</keyword>
<feature type="region of interest" description="Disordered" evidence="4">
    <location>
        <begin position="70"/>
        <end position="100"/>
    </location>
</feature>
<dbReference type="Gene3D" id="1.10.260.40">
    <property type="entry name" value="lambda repressor-like DNA-binding domains"/>
    <property type="match status" value="1"/>
</dbReference>
<dbReference type="Pfam" id="PF01381">
    <property type="entry name" value="HTH_3"/>
    <property type="match status" value="1"/>
</dbReference>
<feature type="domain" description="HTH cro/C1-type" evidence="5">
    <location>
        <begin position="10"/>
        <end position="63"/>
    </location>
</feature>
<dbReference type="SMART" id="SM00530">
    <property type="entry name" value="HTH_XRE"/>
    <property type="match status" value="1"/>
</dbReference>
<protein>
    <submittedName>
        <fullName evidence="6">Helix-turn-helix domain-containing protein</fullName>
    </submittedName>
</protein>
<dbReference type="SUPFAM" id="SSF47413">
    <property type="entry name" value="lambda repressor-like DNA-binding domains"/>
    <property type="match status" value="1"/>
</dbReference>
<evidence type="ECO:0000313" key="7">
    <source>
        <dbReference type="Proteomes" id="UP000437862"/>
    </source>
</evidence>
<dbReference type="InterPro" id="IPR010982">
    <property type="entry name" value="Lambda_DNA-bd_dom_sf"/>
</dbReference>
<dbReference type="Pfam" id="PF00717">
    <property type="entry name" value="Peptidase_S24"/>
    <property type="match status" value="1"/>
</dbReference>
<organism evidence="6 7">
    <name type="scientific">Pseudoduganella flava</name>
    <dbReference type="NCBI Taxonomy" id="871742"/>
    <lineage>
        <taxon>Bacteria</taxon>
        <taxon>Pseudomonadati</taxon>
        <taxon>Pseudomonadota</taxon>
        <taxon>Betaproteobacteria</taxon>
        <taxon>Burkholderiales</taxon>
        <taxon>Oxalobacteraceae</taxon>
        <taxon>Telluria group</taxon>
        <taxon>Pseudoduganella</taxon>
    </lineage>
</organism>
<evidence type="ECO:0000256" key="2">
    <source>
        <dbReference type="ARBA" id="ARBA00023125"/>
    </source>
</evidence>
<evidence type="ECO:0000313" key="6">
    <source>
        <dbReference type="EMBL" id="QGZ42693.1"/>
    </source>
</evidence>
<dbReference type="InterPro" id="IPR001387">
    <property type="entry name" value="Cro/C1-type_HTH"/>
</dbReference>
<evidence type="ECO:0000256" key="3">
    <source>
        <dbReference type="ARBA" id="ARBA00023163"/>
    </source>
</evidence>
<evidence type="ECO:0000256" key="1">
    <source>
        <dbReference type="ARBA" id="ARBA00023015"/>
    </source>
</evidence>
<dbReference type="EMBL" id="CP046904">
    <property type="protein sequence ID" value="QGZ42693.1"/>
    <property type="molecule type" value="Genomic_DNA"/>
</dbReference>
<dbReference type="PANTHER" id="PTHR40661:SF2">
    <property type="entry name" value="HTH-TYPE TRANSCRIPTIONAL REGULATOR PRTR"/>
    <property type="match status" value="1"/>
</dbReference>
<dbReference type="Gene3D" id="2.10.109.10">
    <property type="entry name" value="Umud Fragment, subunit A"/>
    <property type="match status" value="1"/>
</dbReference>
<dbReference type="CDD" id="cd00093">
    <property type="entry name" value="HTH_XRE"/>
    <property type="match status" value="1"/>
</dbReference>
<dbReference type="InterPro" id="IPR015927">
    <property type="entry name" value="Peptidase_S24_S26A/B/C"/>
</dbReference>